<evidence type="ECO:0000313" key="3">
    <source>
        <dbReference type="WBParaSite" id="PDA_v2.g26720.t1"/>
    </source>
</evidence>
<keyword evidence="2" id="KW-1185">Reference proteome</keyword>
<protein>
    <submittedName>
        <fullName evidence="3">Uncharacterized protein</fullName>
    </submittedName>
</protein>
<reference evidence="3" key="1">
    <citation type="submission" date="2022-11" db="UniProtKB">
        <authorList>
            <consortium name="WormBaseParasite"/>
        </authorList>
    </citation>
    <scope>IDENTIFICATION</scope>
</reference>
<dbReference type="AlphaFoldDB" id="A0A914QBS7"/>
<sequence length="182" mass="20664">MQNPFAFPRQQENDQSKVTEIAQFKTSQRLLNPNQMRQYAGGGESDQKKKKSDNNNNNNDESKTAEEKPSSPKKSGWRRLFTRFRRKQKPLSESTPTQSAFDLSQESEGPGGSCIRKKVKKSGNDDETTVEANTSWKRTRKTKSLEAATNGKSSKKVRSSKRHHRKKNEIKSPSKETTAETT</sequence>
<feature type="compositionally biased region" description="Basic and acidic residues" evidence="1">
    <location>
        <begin position="169"/>
        <end position="182"/>
    </location>
</feature>
<name>A0A914QBS7_9BILA</name>
<feature type="compositionally biased region" description="Polar residues" evidence="1">
    <location>
        <begin position="91"/>
        <end position="107"/>
    </location>
</feature>
<feature type="compositionally biased region" description="Basic residues" evidence="1">
    <location>
        <begin position="75"/>
        <end position="89"/>
    </location>
</feature>
<evidence type="ECO:0000313" key="2">
    <source>
        <dbReference type="Proteomes" id="UP000887578"/>
    </source>
</evidence>
<feature type="region of interest" description="Disordered" evidence="1">
    <location>
        <begin position="23"/>
        <end position="182"/>
    </location>
</feature>
<evidence type="ECO:0000256" key="1">
    <source>
        <dbReference type="SAM" id="MobiDB-lite"/>
    </source>
</evidence>
<dbReference type="WBParaSite" id="PDA_v2.g26720.t1">
    <property type="protein sequence ID" value="PDA_v2.g26720.t1"/>
    <property type="gene ID" value="PDA_v2.g26720"/>
</dbReference>
<accession>A0A914QBS7</accession>
<feature type="compositionally biased region" description="Basic residues" evidence="1">
    <location>
        <begin position="153"/>
        <end position="168"/>
    </location>
</feature>
<feature type="compositionally biased region" description="Polar residues" evidence="1">
    <location>
        <begin position="24"/>
        <end position="37"/>
    </location>
</feature>
<dbReference type="Proteomes" id="UP000887578">
    <property type="component" value="Unplaced"/>
</dbReference>
<organism evidence="2 3">
    <name type="scientific">Panagrolaimus davidi</name>
    <dbReference type="NCBI Taxonomy" id="227884"/>
    <lineage>
        <taxon>Eukaryota</taxon>
        <taxon>Metazoa</taxon>
        <taxon>Ecdysozoa</taxon>
        <taxon>Nematoda</taxon>
        <taxon>Chromadorea</taxon>
        <taxon>Rhabditida</taxon>
        <taxon>Tylenchina</taxon>
        <taxon>Panagrolaimomorpha</taxon>
        <taxon>Panagrolaimoidea</taxon>
        <taxon>Panagrolaimidae</taxon>
        <taxon>Panagrolaimus</taxon>
    </lineage>
</organism>
<feature type="compositionally biased region" description="Basic and acidic residues" evidence="1">
    <location>
        <begin position="60"/>
        <end position="70"/>
    </location>
</feature>
<proteinExistence type="predicted"/>